<gene>
    <name evidence="1" type="ORF">PKB_2607</name>
</gene>
<dbReference type="RefSeq" id="WP_043252246.1">
    <property type="nucleotide sequence ID" value="NZ_HG322950.1"/>
</dbReference>
<evidence type="ECO:0000313" key="2">
    <source>
        <dbReference type="Proteomes" id="UP000025241"/>
    </source>
</evidence>
<dbReference type="KEGG" id="pkc:PKB_2607"/>
<reference evidence="1 2" key="2">
    <citation type="submission" date="2014-05" db="EMBL/GenBank/DDBJ databases">
        <title>Genome sequence of the 3-chlorobenzoate degrading bacterium Pseudomonas knackmussii B13 shows multiple evidence for horizontal gene transfer.</title>
        <authorList>
            <person name="Miyazaki R."/>
            <person name="Bertelli C."/>
            <person name="Falquet L."/>
            <person name="Robinson-Rechavi M."/>
            <person name="Gharib W."/>
            <person name="Roy S."/>
            <person name="Van der Meer J.R."/>
        </authorList>
    </citation>
    <scope>NUCLEOTIDE SEQUENCE [LARGE SCALE GENOMIC DNA]</scope>
    <source>
        <strain evidence="1 2">B13</strain>
    </source>
</reference>
<dbReference type="AlphaFoldDB" id="A0A024HH40"/>
<evidence type="ECO:0000313" key="1">
    <source>
        <dbReference type="EMBL" id="CDF83954.1"/>
    </source>
</evidence>
<dbReference type="Proteomes" id="UP000025241">
    <property type="component" value="Chromosome I"/>
</dbReference>
<organism evidence="1 2">
    <name type="scientific">Pseudomonas knackmussii (strain DSM 6978 / CCUG 54928 / LMG 23759 / B13)</name>
    <dbReference type="NCBI Taxonomy" id="1301098"/>
    <lineage>
        <taxon>Bacteria</taxon>
        <taxon>Pseudomonadati</taxon>
        <taxon>Pseudomonadota</taxon>
        <taxon>Gammaproteobacteria</taxon>
        <taxon>Pseudomonadales</taxon>
        <taxon>Pseudomonadaceae</taxon>
        <taxon>Pseudomonas</taxon>
    </lineage>
</organism>
<dbReference type="HOGENOM" id="CLU_2957166_0_0_6"/>
<dbReference type="OrthoDB" id="6942101at2"/>
<keyword evidence="2" id="KW-1185">Reference proteome</keyword>
<accession>A0A024HH40</accession>
<dbReference type="PATRIC" id="fig|1301098.3.peg.2614"/>
<reference evidence="1 2" key="1">
    <citation type="submission" date="2013-03" db="EMBL/GenBank/DDBJ databases">
        <authorList>
            <person name="Linke B."/>
        </authorList>
    </citation>
    <scope>NUCLEOTIDE SEQUENCE [LARGE SCALE GENOMIC DNA]</scope>
    <source>
        <strain evidence="1 2">B13</strain>
    </source>
</reference>
<protein>
    <submittedName>
        <fullName evidence="1">Uncharacterized protein</fullName>
    </submittedName>
</protein>
<proteinExistence type="predicted"/>
<sequence>MTKNNRQDWLWAYQELRSLSVGRTSSAFLATLYHLRGDTGPFYCKGGMRKSRLVRKESP</sequence>
<dbReference type="EMBL" id="HG322950">
    <property type="protein sequence ID" value="CDF83954.1"/>
    <property type="molecule type" value="Genomic_DNA"/>
</dbReference>
<name>A0A024HH40_PSEKB</name>